<reference evidence="9" key="1">
    <citation type="submission" date="2014-05" db="EMBL/GenBank/DDBJ databases">
        <title>Key roles for freshwater Actinobacteria revealed by deep metagenomic sequencing.</title>
        <authorList>
            <person name="Ghai R."/>
            <person name="Mizuno C.M."/>
            <person name="Picazo A."/>
            <person name="Camacho A."/>
            <person name="Rodriguez-Valera F."/>
        </authorList>
    </citation>
    <scope>NUCLEOTIDE SEQUENCE</scope>
</reference>
<dbReference type="PRINTS" id="PR00474">
    <property type="entry name" value="GLU5KINASE"/>
</dbReference>
<dbReference type="InterPro" id="IPR004662">
    <property type="entry name" value="AcgluKinase_fam"/>
</dbReference>
<dbReference type="Pfam" id="PF00696">
    <property type="entry name" value="AA_kinase"/>
    <property type="match status" value="1"/>
</dbReference>
<name>A0A094QGM5_9ZZZZ</name>
<dbReference type="InterPro" id="IPR036393">
    <property type="entry name" value="AceGlu_kinase-like_sf"/>
</dbReference>
<evidence type="ECO:0000313" key="9">
    <source>
        <dbReference type="EMBL" id="KGA13466.1"/>
    </source>
</evidence>
<dbReference type="SUPFAM" id="SSF53633">
    <property type="entry name" value="Carbamate kinase-like"/>
    <property type="match status" value="1"/>
</dbReference>
<keyword evidence="6" id="KW-0067">ATP-binding</keyword>
<dbReference type="Gene3D" id="3.40.1160.10">
    <property type="entry name" value="Acetylglutamate kinase-like"/>
    <property type="match status" value="1"/>
</dbReference>
<dbReference type="PANTHER" id="PTHR23342:SF0">
    <property type="entry name" value="N-ACETYLGLUTAMATE SYNTHASE, MITOCHONDRIAL"/>
    <property type="match status" value="1"/>
</dbReference>
<dbReference type="GO" id="GO:0003991">
    <property type="term" value="F:acetylglutamate kinase activity"/>
    <property type="evidence" value="ECO:0007669"/>
    <property type="project" value="InterPro"/>
</dbReference>
<keyword evidence="1" id="KW-0055">Arginine biosynthesis</keyword>
<keyword evidence="3" id="KW-0808">Transferase</keyword>
<dbReference type="PANTHER" id="PTHR23342">
    <property type="entry name" value="N-ACETYLGLUTAMATE SYNTHASE"/>
    <property type="match status" value="1"/>
</dbReference>
<evidence type="ECO:0000256" key="2">
    <source>
        <dbReference type="ARBA" id="ARBA00022605"/>
    </source>
</evidence>
<evidence type="ECO:0000256" key="3">
    <source>
        <dbReference type="ARBA" id="ARBA00022679"/>
    </source>
</evidence>
<keyword evidence="2" id="KW-0028">Amino-acid biosynthesis</keyword>
<dbReference type="HAMAP" id="MF_00082">
    <property type="entry name" value="ArgB"/>
    <property type="match status" value="1"/>
</dbReference>
<dbReference type="InterPro" id="IPR001057">
    <property type="entry name" value="Glu/AcGlu_kinase"/>
</dbReference>
<dbReference type="InterPro" id="IPR037528">
    <property type="entry name" value="ArgB"/>
</dbReference>
<comment type="caution">
    <text evidence="9">The sequence shown here is derived from an EMBL/GenBank/DDBJ whole genome shotgun (WGS) entry which is preliminary data.</text>
</comment>
<protein>
    <recommendedName>
        <fullName evidence="8">Aspartate/glutamate/uridylate kinase domain-containing protein</fullName>
    </recommendedName>
</protein>
<keyword evidence="4" id="KW-0547">Nucleotide-binding</keyword>
<dbReference type="EMBL" id="JNSK01000167">
    <property type="protein sequence ID" value="KGA13466.1"/>
    <property type="molecule type" value="Genomic_DNA"/>
</dbReference>
<dbReference type="GO" id="GO:0005737">
    <property type="term" value="C:cytoplasm"/>
    <property type="evidence" value="ECO:0007669"/>
    <property type="project" value="InterPro"/>
</dbReference>
<dbReference type="AlphaFoldDB" id="A0A094QGM5"/>
<evidence type="ECO:0000259" key="8">
    <source>
        <dbReference type="Pfam" id="PF00696"/>
    </source>
</evidence>
<evidence type="ECO:0000256" key="7">
    <source>
        <dbReference type="ARBA" id="ARBA00029440"/>
    </source>
</evidence>
<accession>A0A094QGM5</accession>
<dbReference type="InterPro" id="IPR001048">
    <property type="entry name" value="Asp/Glu/Uridylate_kinase"/>
</dbReference>
<evidence type="ECO:0000256" key="4">
    <source>
        <dbReference type="ARBA" id="ARBA00022741"/>
    </source>
</evidence>
<gene>
    <name evidence="9" type="ORF">GM50_22260</name>
</gene>
<evidence type="ECO:0000256" key="5">
    <source>
        <dbReference type="ARBA" id="ARBA00022777"/>
    </source>
</evidence>
<sequence length="262" mass="26786">MSKTLVVKFGGHAMSDDSGLFAKALSQALAKNLSVVVVHGGAPQVNAELVARGITPRFIGGFRYTDSATLEVAEEVLAGQVGPAVAAALTAHSIPAESLSGRTIIKAETLTRLVDGTPVDLGFVGRITAVDIAPILSLLEQGKVPVVSPVAANSDQTGALNVNGDLVAAAIAGALDAMALIVMTDVPGIYRNWPDRGSLISSISRDELFSIKDSFADGMSPKVAACLEAIDGGARAVRIIDGRDPEAFALALENTGGTLVSA</sequence>
<evidence type="ECO:0000256" key="1">
    <source>
        <dbReference type="ARBA" id="ARBA00022571"/>
    </source>
</evidence>
<comment type="pathway">
    <text evidence="7">Amino-acid biosynthesis.</text>
</comment>
<dbReference type="GO" id="GO:0005524">
    <property type="term" value="F:ATP binding"/>
    <property type="evidence" value="ECO:0007669"/>
    <property type="project" value="UniProtKB-KW"/>
</dbReference>
<dbReference type="GO" id="GO:0006526">
    <property type="term" value="P:L-arginine biosynthetic process"/>
    <property type="evidence" value="ECO:0007669"/>
    <property type="project" value="UniProtKB-KW"/>
</dbReference>
<organism evidence="9">
    <name type="scientific">freshwater metagenome</name>
    <dbReference type="NCBI Taxonomy" id="449393"/>
    <lineage>
        <taxon>unclassified sequences</taxon>
        <taxon>metagenomes</taxon>
        <taxon>ecological metagenomes</taxon>
    </lineage>
</organism>
<proteinExistence type="inferred from homology"/>
<evidence type="ECO:0000256" key="6">
    <source>
        <dbReference type="ARBA" id="ARBA00022840"/>
    </source>
</evidence>
<dbReference type="PIRSF" id="PIRSF000728">
    <property type="entry name" value="NAGK"/>
    <property type="match status" value="1"/>
</dbReference>
<keyword evidence="5" id="KW-0418">Kinase</keyword>
<feature type="domain" description="Aspartate/glutamate/uridylate kinase" evidence="8">
    <location>
        <begin position="3"/>
        <end position="241"/>
    </location>
</feature>
<dbReference type="NCBIfam" id="TIGR00761">
    <property type="entry name" value="argB"/>
    <property type="match status" value="1"/>
</dbReference>